<dbReference type="Proteomes" id="UP000789405">
    <property type="component" value="Unassembled WGS sequence"/>
</dbReference>
<evidence type="ECO:0000313" key="3">
    <source>
        <dbReference type="Proteomes" id="UP000789405"/>
    </source>
</evidence>
<dbReference type="AlphaFoldDB" id="A0A9N9BW19"/>
<comment type="caution">
    <text evidence="2">The sequence shown here is derived from an EMBL/GenBank/DDBJ whole genome shotgun (WGS) entry which is preliminary data.</text>
</comment>
<keyword evidence="3" id="KW-1185">Reference proteome</keyword>
<gene>
    <name evidence="2" type="ORF">DERYTH_LOCUS6723</name>
</gene>
<accession>A0A9N9BW19</accession>
<name>A0A9N9BW19_9GLOM</name>
<protein>
    <submittedName>
        <fullName evidence="2">22045_t:CDS:1</fullName>
    </submittedName>
</protein>
<keyword evidence="1" id="KW-0175">Coiled coil</keyword>
<sequence length="553" mass="64573">MAASSPTSSTSASSEFDRLQDQLDAFHTQLISPPTYMIDTDDSENDEPIRIHGLNCTDDHVDELTERYGKIESNLTIFERSLSEPAKKTRGNEAIDRINDLEAEFASIKDLNEERKRDLLNIKEGRKFARSAHEIRDKLDEVKGKMRKGDTTTDASIQELDALMVDANKMLNNLESSYAHFISPEAQDQSYREAFNNYKEQYVRVQAWIEEVRVLFRETEHIRLWIDEHINTLENVPQIDVFQEGEAPATQEQVDEWQKDYDELEREIEKFDAENMTRLRAHVKNIMGNEVAPSDSMSPADTMIISITLQTLTILDQLLEMLKRRENELIVLALRVKWEREHGKALNVRYRITSKINEFILNRGRWKPPISPREDGWFNDAPQPRQRDVTLEARTYNNNIEDFENNIIPLTCEIFDELVNSSNVPVPEHLLVRQENLEEEDIQELKNYFNFAKDVLTQRKQVLEYAETVENIHTRGIRLRDELIKEESNPRDGSVEKDYIARIIELNKRVETSWNSMAMQIIYPEHESHDPVENDAVRESVSAYHKNLQELLQ</sequence>
<evidence type="ECO:0000256" key="1">
    <source>
        <dbReference type="SAM" id="Coils"/>
    </source>
</evidence>
<feature type="coiled-coil region" evidence="1">
    <location>
        <begin position="247"/>
        <end position="274"/>
    </location>
</feature>
<dbReference type="OrthoDB" id="2383881at2759"/>
<dbReference type="EMBL" id="CAJVPY010003108">
    <property type="protein sequence ID" value="CAG8581704.1"/>
    <property type="molecule type" value="Genomic_DNA"/>
</dbReference>
<proteinExistence type="predicted"/>
<reference evidence="2" key="1">
    <citation type="submission" date="2021-06" db="EMBL/GenBank/DDBJ databases">
        <authorList>
            <person name="Kallberg Y."/>
            <person name="Tangrot J."/>
            <person name="Rosling A."/>
        </authorList>
    </citation>
    <scope>NUCLEOTIDE SEQUENCE</scope>
    <source>
        <strain evidence="2">MA453B</strain>
    </source>
</reference>
<evidence type="ECO:0000313" key="2">
    <source>
        <dbReference type="EMBL" id="CAG8581704.1"/>
    </source>
</evidence>
<organism evidence="2 3">
    <name type="scientific">Dentiscutata erythropus</name>
    <dbReference type="NCBI Taxonomy" id="1348616"/>
    <lineage>
        <taxon>Eukaryota</taxon>
        <taxon>Fungi</taxon>
        <taxon>Fungi incertae sedis</taxon>
        <taxon>Mucoromycota</taxon>
        <taxon>Glomeromycotina</taxon>
        <taxon>Glomeromycetes</taxon>
        <taxon>Diversisporales</taxon>
        <taxon>Gigasporaceae</taxon>
        <taxon>Dentiscutata</taxon>
    </lineage>
</organism>